<evidence type="ECO:0000256" key="1">
    <source>
        <dbReference type="SAM" id="Coils"/>
    </source>
</evidence>
<dbReference type="Pfam" id="PF00691">
    <property type="entry name" value="OmpA"/>
    <property type="match status" value="1"/>
</dbReference>
<dbReference type="Proteomes" id="UP000199513">
    <property type="component" value="Unassembled WGS sequence"/>
</dbReference>
<evidence type="ECO:0000259" key="2">
    <source>
        <dbReference type="Pfam" id="PF00691"/>
    </source>
</evidence>
<evidence type="ECO:0000313" key="3">
    <source>
        <dbReference type="EMBL" id="SFF50327.1"/>
    </source>
</evidence>
<feature type="domain" description="OmpA-like" evidence="2">
    <location>
        <begin position="191"/>
        <end position="265"/>
    </location>
</feature>
<dbReference type="AlphaFoldDB" id="A0A1I2JAW5"/>
<dbReference type="SUPFAM" id="SSF103088">
    <property type="entry name" value="OmpA-like"/>
    <property type="match status" value="1"/>
</dbReference>
<gene>
    <name evidence="3" type="ORF">SAMN04488541_104314</name>
</gene>
<feature type="coiled-coil region" evidence="1">
    <location>
        <begin position="61"/>
        <end position="88"/>
    </location>
</feature>
<name>A0A1I2JAW5_9BACT</name>
<evidence type="ECO:0000313" key="4">
    <source>
        <dbReference type="Proteomes" id="UP000199513"/>
    </source>
</evidence>
<reference evidence="3 4" key="1">
    <citation type="submission" date="2016-10" db="EMBL/GenBank/DDBJ databases">
        <authorList>
            <person name="de Groot N.N."/>
        </authorList>
    </citation>
    <scope>NUCLEOTIDE SEQUENCE [LARGE SCALE GENOMIC DNA]</scope>
    <source>
        <strain>GEY</strain>
        <strain evidence="4">DSM 9560</strain>
    </source>
</reference>
<proteinExistence type="predicted"/>
<dbReference type="STRING" id="1003.SAMN04488541_104314"/>
<sequence>MKVGIGKIVFLFLVACVPTKKYDLLVQSMQKSTIEKKLLEDSLAVVSAELRELDSLTIETVFHKNRQIDSLKKKLEELQTNYLSLQKNVFFQIQELQKDKTNYKSQLAQRDSLLSQLIQQSRQLMSENQLLIEEMNFLKKSYLSAPSLGRESYLDSLQSKLLKEIGNFIGREMSLQKQNNQLQLFLAHQLLFKPNDYSLTQDGEFILYLISKVLKNEVNTDISLLNYTAQDMPETDKWEVSIKQSKEVMNQLLKNGLAENQLNMTNISPAQNSATGVGTVLNRIELHIGLKK</sequence>
<organism evidence="3 4">
    <name type="scientific">Thermoflexibacter ruber</name>
    <dbReference type="NCBI Taxonomy" id="1003"/>
    <lineage>
        <taxon>Bacteria</taxon>
        <taxon>Pseudomonadati</taxon>
        <taxon>Bacteroidota</taxon>
        <taxon>Cytophagia</taxon>
        <taxon>Cytophagales</taxon>
        <taxon>Thermoflexibacteraceae</taxon>
        <taxon>Thermoflexibacter</taxon>
    </lineage>
</organism>
<dbReference type="Gene3D" id="3.30.1330.60">
    <property type="entry name" value="OmpA-like domain"/>
    <property type="match status" value="1"/>
</dbReference>
<dbReference type="InterPro" id="IPR006665">
    <property type="entry name" value="OmpA-like"/>
</dbReference>
<accession>A0A1I2JAW5</accession>
<dbReference type="EMBL" id="FONY01000043">
    <property type="protein sequence ID" value="SFF50327.1"/>
    <property type="molecule type" value="Genomic_DNA"/>
</dbReference>
<dbReference type="RefSeq" id="WP_091549001.1">
    <property type="nucleotide sequence ID" value="NZ_FONY01000043.1"/>
</dbReference>
<keyword evidence="1" id="KW-0175">Coiled coil</keyword>
<keyword evidence="4" id="KW-1185">Reference proteome</keyword>
<protein>
    <submittedName>
        <fullName evidence="3">OmpA family protein</fullName>
    </submittedName>
</protein>
<dbReference type="InterPro" id="IPR036737">
    <property type="entry name" value="OmpA-like_sf"/>
</dbReference>